<feature type="transmembrane region" description="Helical" evidence="7">
    <location>
        <begin position="362"/>
        <end position="379"/>
    </location>
</feature>
<comment type="subcellular location">
    <subcellularLocation>
        <location evidence="1">Cell membrane</location>
        <topology evidence="1">Multi-pass membrane protein</topology>
    </subcellularLocation>
</comment>
<dbReference type="InterPro" id="IPR020846">
    <property type="entry name" value="MFS_dom"/>
</dbReference>
<dbReference type="RefSeq" id="WP_209482233.1">
    <property type="nucleotide sequence ID" value="NZ_JAGGKK010000030.1"/>
</dbReference>
<keyword evidence="3" id="KW-1003">Cell membrane</keyword>
<name>A0ABS4HIP4_9BACI</name>
<evidence type="ECO:0000256" key="4">
    <source>
        <dbReference type="ARBA" id="ARBA00022692"/>
    </source>
</evidence>
<dbReference type="InterPro" id="IPR036259">
    <property type="entry name" value="MFS_trans_sf"/>
</dbReference>
<evidence type="ECO:0000256" key="7">
    <source>
        <dbReference type="SAM" id="Phobius"/>
    </source>
</evidence>
<evidence type="ECO:0000313" key="9">
    <source>
        <dbReference type="EMBL" id="MBP1950776.1"/>
    </source>
</evidence>
<feature type="transmembrane region" description="Helical" evidence="7">
    <location>
        <begin position="385"/>
        <end position="403"/>
    </location>
</feature>
<keyword evidence="2" id="KW-0813">Transport</keyword>
<evidence type="ECO:0000256" key="5">
    <source>
        <dbReference type="ARBA" id="ARBA00022989"/>
    </source>
</evidence>
<dbReference type="PROSITE" id="PS50850">
    <property type="entry name" value="MFS"/>
    <property type="match status" value="1"/>
</dbReference>
<feature type="transmembrane region" description="Helical" evidence="7">
    <location>
        <begin position="267"/>
        <end position="286"/>
    </location>
</feature>
<dbReference type="CDD" id="cd06173">
    <property type="entry name" value="MFS_MefA_like"/>
    <property type="match status" value="1"/>
</dbReference>
<keyword evidence="10" id="KW-1185">Reference proteome</keyword>
<feature type="transmembrane region" description="Helical" evidence="7">
    <location>
        <begin position="111"/>
        <end position="131"/>
    </location>
</feature>
<feature type="transmembrane region" description="Helical" evidence="7">
    <location>
        <begin position="87"/>
        <end position="105"/>
    </location>
</feature>
<keyword evidence="5 7" id="KW-1133">Transmembrane helix</keyword>
<feature type="transmembrane region" description="Helical" evidence="7">
    <location>
        <begin position="182"/>
        <end position="199"/>
    </location>
</feature>
<dbReference type="PANTHER" id="PTHR23513">
    <property type="entry name" value="INTEGRAL MEMBRANE EFFLUX PROTEIN-RELATED"/>
    <property type="match status" value="1"/>
</dbReference>
<reference evidence="9 10" key="1">
    <citation type="submission" date="2021-03" db="EMBL/GenBank/DDBJ databases">
        <title>Genomic Encyclopedia of Type Strains, Phase IV (KMG-IV): sequencing the most valuable type-strain genomes for metagenomic binning, comparative biology and taxonomic classification.</title>
        <authorList>
            <person name="Goeker M."/>
        </authorList>
    </citation>
    <scope>NUCLEOTIDE SEQUENCE [LARGE SCALE GENOMIC DNA]</scope>
    <source>
        <strain evidence="9 10">DSM 21085</strain>
    </source>
</reference>
<evidence type="ECO:0000256" key="1">
    <source>
        <dbReference type="ARBA" id="ARBA00004651"/>
    </source>
</evidence>
<dbReference type="EMBL" id="JAGGKK010000030">
    <property type="protein sequence ID" value="MBP1950776.1"/>
    <property type="molecule type" value="Genomic_DNA"/>
</dbReference>
<evidence type="ECO:0000256" key="3">
    <source>
        <dbReference type="ARBA" id="ARBA00022475"/>
    </source>
</evidence>
<sequence length="419" mass="45860">MESLVGQVYSEEKTPEFKRNYQVFRFIGGNLISFFGDQIYLIALPLIVLALTGSPLSMGIVAALERLPIIIQPFTGVLADRFNRKRILMVCDLGRFVTIGLLGLLHMMNSLYIWEVYAGALIVGVLTQVYNTCQFASVPKLVQKKDLQLVNSINTGIFQTAVFIAPGLGGIIISIFNPGVGLLINSISFLIGFLIVLSLKIDSPRRNENTSRSKIFADIKEGFVFVLKQKPILYTNIAMLFSIFGTTLFLTMLVIHLKSTVELDTVHIGFLLSIGGVAAVGGALVTNLLKRYFSYRRILFLSGTIGGISIIVFSFSNTFMLLALMNAIGTISAAIMSPCIVTIRQTLSPDYLLGRVQATSRFMTWILMPVAALAAGIIAEQFGTEITILVGGIIATIASFIYLHPSLKITNVILNNIEN</sequence>
<proteinExistence type="predicted"/>
<dbReference type="PANTHER" id="PTHR23513:SF6">
    <property type="entry name" value="MAJOR FACILITATOR SUPERFAMILY ASSOCIATED DOMAIN-CONTAINING PROTEIN"/>
    <property type="match status" value="1"/>
</dbReference>
<accession>A0ABS4HIP4</accession>
<comment type="caution">
    <text evidence="9">The sequence shown here is derived from an EMBL/GenBank/DDBJ whole genome shotgun (WGS) entry which is preliminary data.</text>
</comment>
<evidence type="ECO:0000313" key="10">
    <source>
        <dbReference type="Proteomes" id="UP001519328"/>
    </source>
</evidence>
<feature type="transmembrane region" description="Helical" evidence="7">
    <location>
        <begin position="233"/>
        <end position="255"/>
    </location>
</feature>
<feature type="transmembrane region" description="Helical" evidence="7">
    <location>
        <begin position="39"/>
        <end position="64"/>
    </location>
</feature>
<dbReference type="SUPFAM" id="SSF103473">
    <property type="entry name" value="MFS general substrate transporter"/>
    <property type="match status" value="1"/>
</dbReference>
<evidence type="ECO:0000256" key="6">
    <source>
        <dbReference type="ARBA" id="ARBA00023136"/>
    </source>
</evidence>
<dbReference type="InterPro" id="IPR022324">
    <property type="entry name" value="Bacilysin_exporter_BacE_put"/>
</dbReference>
<dbReference type="Gene3D" id="1.20.1250.20">
    <property type="entry name" value="MFS general substrate transporter like domains"/>
    <property type="match status" value="1"/>
</dbReference>
<gene>
    <name evidence="9" type="ORF">J2Z82_003748</name>
</gene>
<dbReference type="Proteomes" id="UP001519328">
    <property type="component" value="Unassembled WGS sequence"/>
</dbReference>
<dbReference type="PRINTS" id="PR01988">
    <property type="entry name" value="EXPORTERBACE"/>
</dbReference>
<evidence type="ECO:0000256" key="2">
    <source>
        <dbReference type="ARBA" id="ARBA00022448"/>
    </source>
</evidence>
<protein>
    <submittedName>
        <fullName evidence="9">MFS family permease</fullName>
    </submittedName>
</protein>
<feature type="transmembrane region" description="Helical" evidence="7">
    <location>
        <begin position="152"/>
        <end position="176"/>
    </location>
</feature>
<organism evidence="9 10">
    <name type="scientific">Virgibacillus litoralis</name>
    <dbReference type="NCBI Taxonomy" id="578221"/>
    <lineage>
        <taxon>Bacteria</taxon>
        <taxon>Bacillati</taxon>
        <taxon>Bacillota</taxon>
        <taxon>Bacilli</taxon>
        <taxon>Bacillales</taxon>
        <taxon>Bacillaceae</taxon>
        <taxon>Virgibacillus</taxon>
    </lineage>
</organism>
<feature type="transmembrane region" description="Helical" evidence="7">
    <location>
        <begin position="321"/>
        <end position="341"/>
    </location>
</feature>
<keyword evidence="6 7" id="KW-0472">Membrane</keyword>
<dbReference type="InterPro" id="IPR011701">
    <property type="entry name" value="MFS"/>
</dbReference>
<evidence type="ECO:0000259" key="8">
    <source>
        <dbReference type="PROSITE" id="PS50850"/>
    </source>
</evidence>
<feature type="domain" description="Major facilitator superfamily (MFS) profile" evidence="8">
    <location>
        <begin position="22"/>
        <end position="408"/>
    </location>
</feature>
<feature type="transmembrane region" description="Helical" evidence="7">
    <location>
        <begin position="298"/>
        <end position="315"/>
    </location>
</feature>
<keyword evidence="4 7" id="KW-0812">Transmembrane</keyword>
<dbReference type="Pfam" id="PF07690">
    <property type="entry name" value="MFS_1"/>
    <property type="match status" value="1"/>
</dbReference>